<dbReference type="Proteomes" id="UP000823886">
    <property type="component" value="Unassembled WGS sequence"/>
</dbReference>
<dbReference type="GO" id="GO:0004252">
    <property type="term" value="F:serine-type endopeptidase activity"/>
    <property type="evidence" value="ECO:0007669"/>
    <property type="project" value="UniProtKB-UniRule"/>
</dbReference>
<feature type="transmembrane region" description="Helical" evidence="6">
    <location>
        <begin position="21"/>
        <end position="46"/>
    </location>
</feature>
<dbReference type="GO" id="GO:0009003">
    <property type="term" value="F:signal peptidase activity"/>
    <property type="evidence" value="ECO:0007669"/>
    <property type="project" value="UniProtKB-EC"/>
</dbReference>
<gene>
    <name evidence="7" type="ORF">H9753_01815</name>
</gene>
<evidence type="ECO:0000256" key="1">
    <source>
        <dbReference type="ARBA" id="ARBA00004370"/>
    </source>
</evidence>
<evidence type="ECO:0000256" key="5">
    <source>
        <dbReference type="NCBIfam" id="TIGR02228"/>
    </source>
</evidence>
<dbReference type="EMBL" id="DWVZ01000021">
    <property type="protein sequence ID" value="HJC62344.1"/>
    <property type="molecule type" value="Genomic_DNA"/>
</dbReference>
<evidence type="ECO:0000256" key="3">
    <source>
        <dbReference type="ARBA" id="ARBA00022989"/>
    </source>
</evidence>
<name>A0A9D2PLC9_9FIRM</name>
<accession>A0A9D2PLC9</accession>
<dbReference type="AlphaFoldDB" id="A0A9D2PLC9"/>
<sequence>MDRKRDKKQEKKQVRKKKESPVAVLCSTLGTVILVGLVVLCLPLTVPRVLGFEIYTVVSGSMEPAIPTGSLAYVQGAEPEEIEEGDVIAFYGGRESTAIITHRVVENNTLEGEFTTKGDANEKEDVSPVPYRELIGEVAYTIPTLGWAAQTLTSTWGKASAAAAIGGALVLHLLGAWIRNHREKKEEAQ</sequence>
<protein>
    <recommendedName>
        <fullName evidence="5">Signal peptidase I</fullName>
        <ecNumber evidence="5">3.4.21.89</ecNumber>
    </recommendedName>
</protein>
<dbReference type="PRINTS" id="PR00728">
    <property type="entry name" value="SIGNALPTASE"/>
</dbReference>
<evidence type="ECO:0000256" key="4">
    <source>
        <dbReference type="ARBA" id="ARBA00023136"/>
    </source>
</evidence>
<dbReference type="PANTHER" id="PTHR10806:SF6">
    <property type="entry name" value="SIGNAL PEPTIDASE COMPLEX CATALYTIC SUBUNIT SEC11"/>
    <property type="match status" value="1"/>
</dbReference>
<dbReference type="GO" id="GO:0016020">
    <property type="term" value="C:membrane"/>
    <property type="evidence" value="ECO:0007669"/>
    <property type="project" value="UniProtKB-SubCell"/>
</dbReference>
<keyword evidence="4 6" id="KW-0472">Membrane</keyword>
<dbReference type="PANTHER" id="PTHR10806">
    <property type="entry name" value="SIGNAL PEPTIDASE COMPLEX CATALYTIC SUBUNIT SEC11"/>
    <property type="match status" value="1"/>
</dbReference>
<reference evidence="7" key="1">
    <citation type="journal article" date="2021" name="PeerJ">
        <title>Extensive microbial diversity within the chicken gut microbiome revealed by metagenomics and culture.</title>
        <authorList>
            <person name="Gilroy R."/>
            <person name="Ravi A."/>
            <person name="Getino M."/>
            <person name="Pursley I."/>
            <person name="Horton D.L."/>
            <person name="Alikhan N.F."/>
            <person name="Baker D."/>
            <person name="Gharbi K."/>
            <person name="Hall N."/>
            <person name="Watson M."/>
            <person name="Adriaenssens E.M."/>
            <person name="Foster-Nyarko E."/>
            <person name="Jarju S."/>
            <person name="Secka A."/>
            <person name="Antonio M."/>
            <person name="Oren A."/>
            <person name="Chaudhuri R.R."/>
            <person name="La Ragione R."/>
            <person name="Hildebrand F."/>
            <person name="Pallen M.J."/>
        </authorList>
    </citation>
    <scope>NUCLEOTIDE SEQUENCE</scope>
    <source>
        <strain evidence="7">ChiBcec2-3848</strain>
    </source>
</reference>
<reference evidence="7" key="2">
    <citation type="submission" date="2021-04" db="EMBL/GenBank/DDBJ databases">
        <authorList>
            <person name="Gilroy R."/>
        </authorList>
    </citation>
    <scope>NUCLEOTIDE SEQUENCE</scope>
    <source>
        <strain evidence="7">ChiBcec2-3848</strain>
    </source>
</reference>
<dbReference type="InterPro" id="IPR019533">
    <property type="entry name" value="Peptidase_S26"/>
</dbReference>
<organism evidence="7 8">
    <name type="scientific">Candidatus Blautia merdavium</name>
    <dbReference type="NCBI Taxonomy" id="2838494"/>
    <lineage>
        <taxon>Bacteria</taxon>
        <taxon>Bacillati</taxon>
        <taxon>Bacillota</taxon>
        <taxon>Clostridia</taxon>
        <taxon>Lachnospirales</taxon>
        <taxon>Lachnospiraceae</taxon>
        <taxon>Blautia</taxon>
    </lineage>
</organism>
<evidence type="ECO:0000313" key="7">
    <source>
        <dbReference type="EMBL" id="HJC62344.1"/>
    </source>
</evidence>
<keyword evidence="7" id="KW-0378">Hydrolase</keyword>
<dbReference type="EC" id="3.4.21.89" evidence="5"/>
<keyword evidence="2 6" id="KW-0812">Transmembrane</keyword>
<evidence type="ECO:0000256" key="2">
    <source>
        <dbReference type="ARBA" id="ARBA00022692"/>
    </source>
</evidence>
<dbReference type="Gene3D" id="2.10.109.10">
    <property type="entry name" value="Umud Fragment, subunit A"/>
    <property type="match status" value="1"/>
</dbReference>
<comment type="subcellular location">
    <subcellularLocation>
        <location evidence="1">Membrane</location>
    </subcellularLocation>
</comment>
<dbReference type="NCBIfam" id="TIGR02228">
    <property type="entry name" value="sigpep_I_arch"/>
    <property type="match status" value="1"/>
</dbReference>
<dbReference type="InterPro" id="IPR001733">
    <property type="entry name" value="Peptidase_S26B"/>
</dbReference>
<dbReference type="CDD" id="cd06530">
    <property type="entry name" value="S26_SPase_I"/>
    <property type="match status" value="1"/>
</dbReference>
<comment type="caution">
    <text evidence="7">The sequence shown here is derived from an EMBL/GenBank/DDBJ whole genome shotgun (WGS) entry which is preliminary data.</text>
</comment>
<dbReference type="GO" id="GO:0006465">
    <property type="term" value="P:signal peptide processing"/>
    <property type="evidence" value="ECO:0007669"/>
    <property type="project" value="UniProtKB-UniRule"/>
</dbReference>
<evidence type="ECO:0000313" key="8">
    <source>
        <dbReference type="Proteomes" id="UP000823886"/>
    </source>
</evidence>
<proteinExistence type="predicted"/>
<dbReference type="InterPro" id="IPR036286">
    <property type="entry name" value="LexA/Signal_pep-like_sf"/>
</dbReference>
<dbReference type="SUPFAM" id="SSF51306">
    <property type="entry name" value="LexA/Signal peptidase"/>
    <property type="match status" value="1"/>
</dbReference>
<evidence type="ECO:0000256" key="6">
    <source>
        <dbReference type="SAM" id="Phobius"/>
    </source>
</evidence>
<feature type="transmembrane region" description="Helical" evidence="6">
    <location>
        <begin position="159"/>
        <end position="178"/>
    </location>
</feature>
<keyword evidence="3 6" id="KW-1133">Transmembrane helix</keyword>